<keyword evidence="7" id="KW-0227">DNA damage</keyword>
<comment type="catalytic activity">
    <reaction evidence="1">
        <text>Hydrolyzes single-stranded DNA or mismatched double-stranded DNA and polynucleotides, releasing free uracil.</text>
        <dbReference type="EC" id="3.2.2.27"/>
    </reaction>
</comment>
<keyword evidence="8" id="KW-0378">Hydrolase</keyword>
<dbReference type="SMART" id="SM00986">
    <property type="entry name" value="UDG"/>
    <property type="match status" value="1"/>
</dbReference>
<dbReference type="RefSeq" id="WP_004870868.1">
    <property type="nucleotide sequence ID" value="NZ_CP005986.1"/>
</dbReference>
<organism evidence="14 15">
    <name type="scientific">Acidithiobacillus caldus (strain ATCC 51756 / DSM 8584 / KU)</name>
    <dbReference type="NCBI Taxonomy" id="637389"/>
    <lineage>
        <taxon>Bacteria</taxon>
        <taxon>Pseudomonadati</taxon>
        <taxon>Pseudomonadota</taxon>
        <taxon>Acidithiobacillia</taxon>
        <taxon>Acidithiobacillales</taxon>
        <taxon>Acidithiobacillaceae</taxon>
        <taxon>Acidithiobacillus</taxon>
    </lineage>
</organism>
<dbReference type="HOGENOM" id="CLU_044815_1_0_6"/>
<evidence type="ECO:0000256" key="4">
    <source>
        <dbReference type="ARBA" id="ARBA00019403"/>
    </source>
</evidence>
<evidence type="ECO:0000256" key="2">
    <source>
        <dbReference type="ARBA" id="ARBA00006521"/>
    </source>
</evidence>
<keyword evidence="5" id="KW-0004">4Fe-4S</keyword>
<dbReference type="InterPro" id="IPR051536">
    <property type="entry name" value="UDG_Type-4/5"/>
</dbReference>
<dbReference type="EC" id="3.2.2.27" evidence="3"/>
<dbReference type="Proteomes" id="UP000005522">
    <property type="component" value="Chromosome"/>
</dbReference>
<dbReference type="GO" id="GO:0051539">
    <property type="term" value="F:4 iron, 4 sulfur cluster binding"/>
    <property type="evidence" value="ECO:0007669"/>
    <property type="project" value="UniProtKB-KW"/>
</dbReference>
<evidence type="ECO:0000256" key="3">
    <source>
        <dbReference type="ARBA" id="ARBA00012030"/>
    </source>
</evidence>
<dbReference type="AlphaFoldDB" id="A0A059ZNJ5"/>
<dbReference type="CDD" id="cd10030">
    <property type="entry name" value="UDG-F4_TTUDGA_SPO1dp_like"/>
    <property type="match status" value="1"/>
</dbReference>
<feature type="region of interest" description="Disordered" evidence="12">
    <location>
        <begin position="31"/>
        <end position="53"/>
    </location>
</feature>
<proteinExistence type="inferred from homology"/>
<evidence type="ECO:0000256" key="11">
    <source>
        <dbReference type="ARBA" id="ARBA00023204"/>
    </source>
</evidence>
<evidence type="ECO:0000313" key="14">
    <source>
        <dbReference type="EMBL" id="AIA54579.1"/>
    </source>
</evidence>
<dbReference type="Pfam" id="PF03167">
    <property type="entry name" value="UDG"/>
    <property type="match status" value="1"/>
</dbReference>
<dbReference type="KEGG" id="acz:Acaty_c0700"/>
<feature type="domain" description="Uracil-DNA glycosylase-like" evidence="13">
    <location>
        <begin position="141"/>
        <end position="288"/>
    </location>
</feature>
<evidence type="ECO:0000313" key="15">
    <source>
        <dbReference type="Proteomes" id="UP000005522"/>
    </source>
</evidence>
<evidence type="ECO:0000256" key="9">
    <source>
        <dbReference type="ARBA" id="ARBA00023004"/>
    </source>
</evidence>
<dbReference type="SUPFAM" id="SSF52141">
    <property type="entry name" value="Uracil-DNA glycosylase-like"/>
    <property type="match status" value="1"/>
</dbReference>
<dbReference type="PANTHER" id="PTHR33693">
    <property type="entry name" value="TYPE-5 URACIL-DNA GLYCOSYLASE"/>
    <property type="match status" value="1"/>
</dbReference>
<evidence type="ECO:0000259" key="13">
    <source>
        <dbReference type="SMART" id="SM00986"/>
    </source>
</evidence>
<dbReference type="InterPro" id="IPR005273">
    <property type="entry name" value="Ura-DNA_glyco_family4"/>
</dbReference>
<dbReference type="NCBIfam" id="TIGR00758">
    <property type="entry name" value="UDG_fam4"/>
    <property type="match status" value="1"/>
</dbReference>
<dbReference type="PANTHER" id="PTHR33693:SF1">
    <property type="entry name" value="TYPE-4 URACIL-DNA GLYCOSYLASE"/>
    <property type="match status" value="1"/>
</dbReference>
<keyword evidence="10" id="KW-0411">Iron-sulfur</keyword>
<dbReference type="SMART" id="SM00987">
    <property type="entry name" value="UreE_C"/>
    <property type="match status" value="1"/>
</dbReference>
<dbReference type="GO" id="GO:0046872">
    <property type="term" value="F:metal ion binding"/>
    <property type="evidence" value="ECO:0007669"/>
    <property type="project" value="UniProtKB-KW"/>
</dbReference>
<dbReference type="GeneID" id="92930695"/>
<gene>
    <name evidence="14" type="ORF">Acaty_c0700</name>
</gene>
<evidence type="ECO:0000256" key="12">
    <source>
        <dbReference type="SAM" id="MobiDB-lite"/>
    </source>
</evidence>
<name>A0A059ZNJ5_ACICK</name>
<keyword evidence="11" id="KW-0234">DNA repair</keyword>
<keyword evidence="9" id="KW-0408">Iron</keyword>
<dbReference type="EMBL" id="CP005986">
    <property type="protein sequence ID" value="AIA54579.1"/>
    <property type="molecule type" value="Genomic_DNA"/>
</dbReference>
<dbReference type="GO" id="GO:0006281">
    <property type="term" value="P:DNA repair"/>
    <property type="evidence" value="ECO:0007669"/>
    <property type="project" value="UniProtKB-KW"/>
</dbReference>
<evidence type="ECO:0000256" key="5">
    <source>
        <dbReference type="ARBA" id="ARBA00022485"/>
    </source>
</evidence>
<sequence length="297" mass="32475">MGGPWSWFMNRRQRLFFEVLGLDLAGFPLPGPGTDADPRPTALAGKGTPSLPALAPAPPIPEVARSEPKVTAATAALVIDPASAEEQEHEPLAVEPMEVMPADRDQVRRQAISAMDWQALKERIETCRACSLGSTRQNAVVGAGSPEGSWCFVGEAPGAEEDRRGEAFVGRGGQLLDAMLAAMSLSRAREVYIANVLKCRPPNNRDPLGPEVRSCLPYLERQIALVQPRILVALGRFAAQSLLQTSTPIGQLRGRVWEYRGIPLVVTYHPAYLLRNPLEKRKVWEDLKLALSVYPKD</sequence>
<dbReference type="InterPro" id="IPR005122">
    <property type="entry name" value="Uracil-DNA_glycosylase-like"/>
</dbReference>
<dbReference type="InterPro" id="IPR036895">
    <property type="entry name" value="Uracil-DNA_glycosylase-like_sf"/>
</dbReference>
<evidence type="ECO:0000256" key="6">
    <source>
        <dbReference type="ARBA" id="ARBA00022723"/>
    </source>
</evidence>
<reference evidence="14 15" key="1">
    <citation type="journal article" date="2009" name="J. Bacteriol.">
        <title>Draft genome sequence of the extremely acidophilic bacterium Acidithiobacillus caldus ATCC 51756 reveals metabolic versatility in the genus Acidithiobacillus.</title>
        <authorList>
            <person name="Valdes J."/>
            <person name="Quatrini R."/>
            <person name="Hallberg K."/>
            <person name="Dopson M."/>
            <person name="Valenzuela P.D."/>
            <person name="Holmes D.S."/>
        </authorList>
    </citation>
    <scope>NUCLEOTIDE SEQUENCE [LARGE SCALE GENOMIC DNA]</scope>
    <source>
        <strain evidence="15">ATCC 51756 / DSM 8584 / KU</strain>
    </source>
</reference>
<dbReference type="Gene3D" id="3.40.470.10">
    <property type="entry name" value="Uracil-DNA glycosylase-like domain"/>
    <property type="match status" value="1"/>
</dbReference>
<evidence type="ECO:0000256" key="7">
    <source>
        <dbReference type="ARBA" id="ARBA00022763"/>
    </source>
</evidence>
<dbReference type="GO" id="GO:0004844">
    <property type="term" value="F:uracil DNA N-glycosylase activity"/>
    <property type="evidence" value="ECO:0007669"/>
    <property type="project" value="UniProtKB-EC"/>
</dbReference>
<accession>A0A059ZNJ5</accession>
<evidence type="ECO:0000256" key="8">
    <source>
        <dbReference type="ARBA" id="ARBA00022801"/>
    </source>
</evidence>
<comment type="similarity">
    <text evidence="2">Belongs to the uracil-DNA glycosylase (UDG) superfamily. Type 4 (UDGa) family.</text>
</comment>
<dbReference type="eggNOG" id="COG1573">
    <property type="taxonomic scope" value="Bacteria"/>
</dbReference>
<evidence type="ECO:0000256" key="1">
    <source>
        <dbReference type="ARBA" id="ARBA00001400"/>
    </source>
</evidence>
<keyword evidence="6" id="KW-0479">Metal-binding</keyword>
<protein>
    <recommendedName>
        <fullName evidence="4">Type-4 uracil-DNA glycosylase</fullName>
        <ecNumber evidence="3">3.2.2.27</ecNumber>
    </recommendedName>
</protein>
<evidence type="ECO:0000256" key="10">
    <source>
        <dbReference type="ARBA" id="ARBA00023014"/>
    </source>
</evidence>